<keyword evidence="7" id="KW-0378">Hydrolase</keyword>
<dbReference type="RefSeq" id="WP_059351044.1">
    <property type="nucleotide sequence ID" value="NZ_LDYG01000028.1"/>
</dbReference>
<reference evidence="14 15" key="1">
    <citation type="journal article" date="2016" name="Front. Microbiol.">
        <title>Microevolution Analysis of Bacillus coahuilensis Unveils Differences in Phosphorus Acquisition Strategies and Their Regulation.</title>
        <authorList>
            <person name="Gomez-Lunar Z."/>
            <person name="Hernandez-Gonzalez I."/>
            <person name="Rodriguez-Torres M.D."/>
            <person name="Souza V."/>
            <person name="Olmedo-Alvarez G."/>
        </authorList>
    </citation>
    <scope>NUCLEOTIDE SEQUENCE [LARGE SCALE GENOMIC DNA]</scope>
    <source>
        <strain evidence="15">p1.1.43</strain>
    </source>
</reference>
<dbReference type="GO" id="GO:0006412">
    <property type="term" value="P:translation"/>
    <property type="evidence" value="ECO:0007669"/>
    <property type="project" value="UniProtKB-KW"/>
</dbReference>
<keyword evidence="2" id="KW-0963">Cytoplasm</keyword>
<keyword evidence="5" id="KW-0677">Repeat</keyword>
<evidence type="ECO:0000259" key="13">
    <source>
        <dbReference type="PROSITE" id="PS50893"/>
    </source>
</evidence>
<dbReference type="Gene3D" id="3.40.50.300">
    <property type="entry name" value="P-loop containing nucleotide triphosphate hydrolases"/>
    <property type="match status" value="2"/>
</dbReference>
<evidence type="ECO:0000313" key="15">
    <source>
        <dbReference type="Proteomes" id="UP000074108"/>
    </source>
</evidence>
<dbReference type="InterPro" id="IPR003439">
    <property type="entry name" value="ABC_transporter-like_ATP-bd"/>
</dbReference>
<dbReference type="InterPro" id="IPR032781">
    <property type="entry name" value="ABC_tran_Xtn"/>
</dbReference>
<evidence type="ECO:0000256" key="3">
    <source>
        <dbReference type="ARBA" id="ARBA00022555"/>
    </source>
</evidence>
<dbReference type="Gene3D" id="1.10.287.380">
    <property type="entry name" value="Valyl-tRNA synthetase, C-terminal domain"/>
    <property type="match status" value="1"/>
</dbReference>
<dbReference type="Pfam" id="PF16326">
    <property type="entry name" value="ABC_tran_CTD"/>
    <property type="match status" value="1"/>
</dbReference>
<dbReference type="OrthoDB" id="9760950at2"/>
<evidence type="ECO:0000256" key="2">
    <source>
        <dbReference type="ARBA" id="ARBA00022490"/>
    </source>
</evidence>
<dbReference type="InterPro" id="IPR037118">
    <property type="entry name" value="Val-tRNA_synth_C_sf"/>
</dbReference>
<dbReference type="AlphaFoldDB" id="A0A147K8H2"/>
<evidence type="ECO:0000256" key="9">
    <source>
        <dbReference type="ARBA" id="ARBA00022845"/>
    </source>
</evidence>
<dbReference type="GO" id="GO:0005524">
    <property type="term" value="F:ATP binding"/>
    <property type="evidence" value="ECO:0007669"/>
    <property type="project" value="UniProtKB-KW"/>
</dbReference>
<comment type="similarity">
    <text evidence="1">Belongs to the ABC transporter superfamily. ABCF family. Translational throttle EttA subfamily.</text>
</comment>
<dbReference type="EMBL" id="LDYG01000028">
    <property type="protein sequence ID" value="KUP06500.1"/>
    <property type="molecule type" value="Genomic_DNA"/>
</dbReference>
<dbReference type="InterPro" id="IPR017871">
    <property type="entry name" value="ABC_transporter-like_CS"/>
</dbReference>
<feature type="coiled-coil region" evidence="12">
    <location>
        <begin position="567"/>
        <end position="618"/>
    </location>
</feature>
<evidence type="ECO:0000256" key="11">
    <source>
        <dbReference type="ARBA" id="ARBA00022917"/>
    </source>
</evidence>
<dbReference type="PANTHER" id="PTHR42855:SF1">
    <property type="entry name" value="ABC TRANSPORTER DOMAIN-CONTAINING PROTEIN"/>
    <property type="match status" value="1"/>
</dbReference>
<dbReference type="GO" id="GO:0000049">
    <property type="term" value="F:tRNA binding"/>
    <property type="evidence" value="ECO:0007669"/>
    <property type="project" value="UniProtKB-KW"/>
</dbReference>
<dbReference type="STRING" id="1150625.Q75_08205"/>
<name>A0A147K8H2_9BACI</name>
<keyword evidence="9" id="KW-0810">Translation regulation</keyword>
<dbReference type="SMART" id="SM00382">
    <property type="entry name" value="AAA"/>
    <property type="match status" value="2"/>
</dbReference>
<dbReference type="FunFam" id="3.40.50.300:FF:000183">
    <property type="entry name" value="ABC transporter ATP-binding protein yjjK"/>
    <property type="match status" value="1"/>
</dbReference>
<keyword evidence="4" id="KW-0699">rRNA-binding</keyword>
<evidence type="ECO:0000256" key="7">
    <source>
        <dbReference type="ARBA" id="ARBA00022801"/>
    </source>
</evidence>
<keyword evidence="10" id="KW-0694">RNA-binding</keyword>
<evidence type="ECO:0000256" key="6">
    <source>
        <dbReference type="ARBA" id="ARBA00022741"/>
    </source>
</evidence>
<evidence type="ECO:0000256" key="4">
    <source>
        <dbReference type="ARBA" id="ARBA00022730"/>
    </source>
</evidence>
<dbReference type="GO" id="GO:0006417">
    <property type="term" value="P:regulation of translation"/>
    <property type="evidence" value="ECO:0007669"/>
    <property type="project" value="UniProtKB-KW"/>
</dbReference>
<dbReference type="PATRIC" id="fig|1150625.3.peg.1736"/>
<keyword evidence="11" id="KW-0648">Protein biosynthesis</keyword>
<dbReference type="GO" id="GO:0019843">
    <property type="term" value="F:rRNA binding"/>
    <property type="evidence" value="ECO:0007669"/>
    <property type="project" value="UniProtKB-KW"/>
</dbReference>
<accession>A0A147K8H2</accession>
<dbReference type="FunFam" id="3.40.50.300:FF:000011">
    <property type="entry name" value="Putative ABC transporter ATP-binding component"/>
    <property type="match status" value="1"/>
</dbReference>
<evidence type="ECO:0000256" key="8">
    <source>
        <dbReference type="ARBA" id="ARBA00022840"/>
    </source>
</evidence>
<keyword evidence="3" id="KW-0820">tRNA-binding</keyword>
<dbReference type="InterPro" id="IPR051309">
    <property type="entry name" value="ABCF_ATPase"/>
</dbReference>
<evidence type="ECO:0000313" key="14">
    <source>
        <dbReference type="EMBL" id="KUP06500.1"/>
    </source>
</evidence>
<sequence>MKTISIENVSKTYGEKQLFQKLSLTIQEGEKIGLIGINGTGKSTLLKIISGIEEPDEGTFDHPKDYRITYLSQNPSLEQNLTILEQVYKSDAEIMRVIREYEKCLLQLQQMPENERVQETLFTLQRDMDRLNAWDANATAKTVLSKLGILDVTQKIGELSGGQKRGVALAQCLIEKPDLLILDEPTNHLDYATITWLQEFLVRYQQSVLFVTHDRYFLDAVTNRIIELDKGRLFSYKGNYEMFIESKTIREVNEQASMSKAYNLYRNELKWMRRGAKARTTKQKARIDRFQDLEGSLDNRTDENLELNVKGARLGKKVFELQSVTKKFDSNIILDDFSFLFKKGDRIGIVGENGAGKTTFLNILAGLEKVDSGEIERGQTVKLAYYTQESEEIPGEMRMIDYLRETAEVVTLDNGDIVSVSNMLERFLFPMSTHGTLIRKLSGGERRRLFLLKLLMENPNVLLLDEPTNDLDTQTLTILEDYLHVFPGVVITVSHDRYFLDKITTQLFVFKGNGAVASYYGTYSEFLESEKEEEKQKPKELEIDQSVTVTPNKEQKKKMTYKEKIEWETIEAKIEEAEVTLKEKEEELNGVGSDFERANTVMSEISQLNEELEILMERWEYLSSFQ</sequence>
<evidence type="ECO:0000256" key="5">
    <source>
        <dbReference type="ARBA" id="ARBA00022737"/>
    </source>
</evidence>
<dbReference type="PROSITE" id="PS50893">
    <property type="entry name" value="ABC_TRANSPORTER_2"/>
    <property type="match status" value="2"/>
</dbReference>
<gene>
    <name evidence="14" type="ORF">Q75_08205</name>
</gene>
<dbReference type="Proteomes" id="UP000074108">
    <property type="component" value="Unassembled WGS sequence"/>
</dbReference>
<dbReference type="InterPro" id="IPR003593">
    <property type="entry name" value="AAA+_ATPase"/>
</dbReference>
<proteinExistence type="inferred from homology"/>
<dbReference type="PANTHER" id="PTHR42855">
    <property type="entry name" value="ABC TRANSPORTER ATP-BINDING SUBUNIT"/>
    <property type="match status" value="1"/>
</dbReference>
<protein>
    <submittedName>
        <fullName evidence="14">Multidrug ABC transporter ATP-binding protein</fullName>
    </submittedName>
</protein>
<keyword evidence="15" id="KW-1185">Reference proteome</keyword>
<keyword evidence="12" id="KW-0175">Coiled coil</keyword>
<organism evidence="14 15">
    <name type="scientific">Bacillus coahuilensis p1.1.43</name>
    <dbReference type="NCBI Taxonomy" id="1150625"/>
    <lineage>
        <taxon>Bacteria</taxon>
        <taxon>Bacillati</taxon>
        <taxon>Bacillota</taxon>
        <taxon>Bacilli</taxon>
        <taxon>Bacillales</taxon>
        <taxon>Bacillaceae</taxon>
        <taxon>Bacillus</taxon>
    </lineage>
</organism>
<dbReference type="SUPFAM" id="SSF52540">
    <property type="entry name" value="P-loop containing nucleoside triphosphate hydrolases"/>
    <property type="match status" value="2"/>
</dbReference>
<dbReference type="GO" id="GO:0016887">
    <property type="term" value="F:ATP hydrolysis activity"/>
    <property type="evidence" value="ECO:0007669"/>
    <property type="project" value="InterPro"/>
</dbReference>
<dbReference type="GO" id="GO:0003677">
    <property type="term" value="F:DNA binding"/>
    <property type="evidence" value="ECO:0007669"/>
    <property type="project" value="InterPro"/>
</dbReference>
<dbReference type="InterPro" id="IPR027417">
    <property type="entry name" value="P-loop_NTPase"/>
</dbReference>
<dbReference type="PROSITE" id="PS00211">
    <property type="entry name" value="ABC_TRANSPORTER_1"/>
    <property type="match status" value="1"/>
</dbReference>
<evidence type="ECO:0000256" key="1">
    <source>
        <dbReference type="ARBA" id="ARBA00005868"/>
    </source>
</evidence>
<dbReference type="Pfam" id="PF00005">
    <property type="entry name" value="ABC_tran"/>
    <property type="match status" value="2"/>
</dbReference>
<feature type="domain" description="ABC transporter" evidence="13">
    <location>
        <begin position="4"/>
        <end position="255"/>
    </location>
</feature>
<comment type="caution">
    <text evidence="14">The sequence shown here is derived from an EMBL/GenBank/DDBJ whole genome shotgun (WGS) entry which is preliminary data.</text>
</comment>
<keyword evidence="8 14" id="KW-0067">ATP-binding</keyword>
<dbReference type="InterPro" id="IPR032524">
    <property type="entry name" value="ABC_tran_C"/>
</dbReference>
<feature type="domain" description="ABC transporter" evidence="13">
    <location>
        <begin position="319"/>
        <end position="539"/>
    </location>
</feature>
<evidence type="ECO:0000256" key="10">
    <source>
        <dbReference type="ARBA" id="ARBA00022884"/>
    </source>
</evidence>
<keyword evidence="6" id="KW-0547">Nucleotide-binding</keyword>
<dbReference type="CDD" id="cd03221">
    <property type="entry name" value="ABCF_EF-3"/>
    <property type="match status" value="2"/>
</dbReference>
<dbReference type="Pfam" id="PF12848">
    <property type="entry name" value="ABC_tran_Xtn"/>
    <property type="match status" value="1"/>
</dbReference>
<evidence type="ECO:0000256" key="12">
    <source>
        <dbReference type="SAM" id="Coils"/>
    </source>
</evidence>